<dbReference type="EMBL" id="MDYQ01000065">
    <property type="protein sequence ID" value="PRP84310.1"/>
    <property type="molecule type" value="Genomic_DNA"/>
</dbReference>
<dbReference type="InParanoid" id="A0A2P6NK28"/>
<accession>A0A2P6NK28</accession>
<dbReference type="InterPro" id="IPR014756">
    <property type="entry name" value="Ig_E-set"/>
</dbReference>
<dbReference type="InterPro" id="IPR032640">
    <property type="entry name" value="AMPK1_CBM"/>
</dbReference>
<feature type="region of interest" description="Disordered" evidence="2">
    <location>
        <begin position="162"/>
        <end position="181"/>
    </location>
</feature>
<dbReference type="STRING" id="1890364.A0A2P6NK28"/>
<evidence type="ECO:0000259" key="3">
    <source>
        <dbReference type="Pfam" id="PF16561"/>
    </source>
</evidence>
<organism evidence="4 5">
    <name type="scientific">Planoprotostelium fungivorum</name>
    <dbReference type="NCBI Taxonomy" id="1890364"/>
    <lineage>
        <taxon>Eukaryota</taxon>
        <taxon>Amoebozoa</taxon>
        <taxon>Evosea</taxon>
        <taxon>Variosea</taxon>
        <taxon>Cavosteliida</taxon>
        <taxon>Cavosteliaceae</taxon>
        <taxon>Planoprotostelium</taxon>
    </lineage>
</organism>
<protein>
    <recommendedName>
        <fullName evidence="3">AMP-activated protein kinase glycogen-binding domain-containing protein</fullName>
    </recommendedName>
</protein>
<feature type="domain" description="AMP-activated protein kinase glycogen-binding" evidence="3">
    <location>
        <begin position="646"/>
        <end position="723"/>
    </location>
</feature>
<feature type="compositionally biased region" description="Basic and acidic residues" evidence="2">
    <location>
        <begin position="624"/>
        <end position="637"/>
    </location>
</feature>
<feature type="compositionally biased region" description="Basic and acidic residues" evidence="2">
    <location>
        <begin position="363"/>
        <end position="614"/>
    </location>
</feature>
<feature type="compositionally biased region" description="Basic and acidic residues" evidence="2">
    <location>
        <begin position="1"/>
        <end position="11"/>
    </location>
</feature>
<dbReference type="PANTHER" id="PTHR10343">
    <property type="entry name" value="5'-AMP-ACTIVATED PROTEIN KINASE , BETA SUBUNIT"/>
    <property type="match status" value="1"/>
</dbReference>
<feature type="compositionally biased region" description="Polar residues" evidence="2">
    <location>
        <begin position="322"/>
        <end position="334"/>
    </location>
</feature>
<comment type="caution">
    <text evidence="4">The sequence shown here is derived from an EMBL/GenBank/DDBJ whole genome shotgun (WGS) entry which is preliminary data.</text>
</comment>
<feature type="compositionally biased region" description="Polar residues" evidence="2">
    <location>
        <begin position="44"/>
        <end position="72"/>
    </location>
</feature>
<evidence type="ECO:0000256" key="2">
    <source>
        <dbReference type="SAM" id="MobiDB-lite"/>
    </source>
</evidence>
<dbReference type="SUPFAM" id="SSF81296">
    <property type="entry name" value="E set domains"/>
    <property type="match status" value="1"/>
</dbReference>
<feature type="compositionally biased region" description="Basic and acidic residues" evidence="2">
    <location>
        <begin position="335"/>
        <end position="357"/>
    </location>
</feature>
<dbReference type="CDD" id="cd02859">
    <property type="entry name" value="E_set_AMPKbeta_like_N"/>
    <property type="match status" value="1"/>
</dbReference>
<dbReference type="Pfam" id="PF16561">
    <property type="entry name" value="AMPK1_CBM"/>
    <property type="match status" value="1"/>
</dbReference>
<proteinExistence type="inferred from homology"/>
<feature type="compositionally biased region" description="Polar residues" evidence="2">
    <location>
        <begin position="96"/>
        <end position="118"/>
    </location>
</feature>
<keyword evidence="5" id="KW-1185">Reference proteome</keyword>
<name>A0A2P6NK28_9EUKA</name>
<feature type="region of interest" description="Disordered" evidence="2">
    <location>
        <begin position="226"/>
        <end position="246"/>
    </location>
</feature>
<comment type="similarity">
    <text evidence="1">Belongs to the 5'-AMP-activated protein kinase beta subunit family.</text>
</comment>
<feature type="compositionally biased region" description="Basic and acidic residues" evidence="2">
    <location>
        <begin position="265"/>
        <end position="274"/>
    </location>
</feature>
<dbReference type="Gene3D" id="2.60.40.10">
    <property type="entry name" value="Immunoglobulins"/>
    <property type="match status" value="1"/>
</dbReference>
<gene>
    <name evidence="4" type="ORF">PROFUN_07611</name>
</gene>
<evidence type="ECO:0000313" key="5">
    <source>
        <dbReference type="Proteomes" id="UP000241769"/>
    </source>
</evidence>
<feature type="region of interest" description="Disordered" evidence="2">
    <location>
        <begin position="1"/>
        <end position="79"/>
    </location>
</feature>
<feature type="region of interest" description="Disordered" evidence="2">
    <location>
        <begin position="91"/>
        <end position="150"/>
    </location>
</feature>
<dbReference type="InterPro" id="IPR013783">
    <property type="entry name" value="Ig-like_fold"/>
</dbReference>
<evidence type="ECO:0000256" key="1">
    <source>
        <dbReference type="ARBA" id="ARBA00010926"/>
    </source>
</evidence>
<dbReference type="InterPro" id="IPR050827">
    <property type="entry name" value="CRP1_MDG1_kinase"/>
</dbReference>
<feature type="region of interest" description="Disordered" evidence="2">
    <location>
        <begin position="261"/>
        <end position="637"/>
    </location>
</feature>
<dbReference type="PANTHER" id="PTHR10343:SF84">
    <property type="entry name" value="5'-AMP-ACTIVATED PROTEIN KINASE SUBUNIT BETA-1"/>
    <property type="match status" value="1"/>
</dbReference>
<sequence length="723" mass="79665">MSSLAEKRKLFEAQQLANQTKNEPPKSTVKSTSGISSIIDRANGGSNDKTSPTAISPSLTGQTNRSSPPNGNQTGGVKAAAAAMGGFKLPAIGVPSTVSKSPTPGRSPNIGSATTDSATIKDIRKNFFTAPVPAPQEKKEDPPKNAAAGGVAALRNKLFAAPAPSSESDPTTSSETPAPSVGSKIAALRGNIKIPMGGFLPGGPPIGVLPSSRPIATIKDDIYRTKSEGSSSKLQHLTLERPEFKNRPPTRELALLYDNLGANDGFRDSGETGKVRRPRTRSLHVTSRPTSGGVTSPSSLKSGAVSPSTLAAVQDLKPIPTVSESNSDASQSRDLSAKEEEAGRVVQEEAMKRRQEGGEEEKMEDRREEKPKEDKEREAAEVVEKEAQKRKQEEEDQKEEEKAAAQKKEEEEKRAAEAQKKEQEEMAAAEKKEKEQKAAEAQKEQEQKAAAQKKEEEEKAAAQTKKEEEEKAAQKKEEEKAAAQKKEEEEKRVAEAQKKEEEEKAAAQKEQEEKAAAQKKKEEEEKAAAQKKKEEEDKVAAQRKKEEEEKAAAQKKEEEEKAAAQKKREEEEKRAVEAQKEEEKKKEEDKKREEEDRREAERVAKEEAERRAREATITSPTVSRVREGRAQRMSQEIKDDNGKATVTFTWFHGGNEVAVAGDFNQWQPVPMKKRPDGHYYILYPHLEKGRRYFYKFVVDSVWTEDGDAPTTTELGPVNNVLTV</sequence>
<dbReference type="OrthoDB" id="5873279at2759"/>
<evidence type="ECO:0000313" key="4">
    <source>
        <dbReference type="EMBL" id="PRP84310.1"/>
    </source>
</evidence>
<feature type="compositionally biased region" description="Low complexity" evidence="2">
    <location>
        <begin position="162"/>
        <end position="180"/>
    </location>
</feature>
<reference evidence="4 5" key="1">
    <citation type="journal article" date="2018" name="Genome Biol. Evol.">
        <title>Multiple Roots of Fruiting Body Formation in Amoebozoa.</title>
        <authorList>
            <person name="Hillmann F."/>
            <person name="Forbes G."/>
            <person name="Novohradska S."/>
            <person name="Ferling I."/>
            <person name="Riege K."/>
            <person name="Groth M."/>
            <person name="Westermann M."/>
            <person name="Marz M."/>
            <person name="Spaller T."/>
            <person name="Winckler T."/>
            <person name="Schaap P."/>
            <person name="Glockner G."/>
        </authorList>
    </citation>
    <scope>NUCLEOTIDE SEQUENCE [LARGE SCALE GENOMIC DNA]</scope>
    <source>
        <strain evidence="4 5">Jena</strain>
    </source>
</reference>
<feature type="compositionally biased region" description="Polar residues" evidence="2">
    <location>
        <begin position="283"/>
        <end position="311"/>
    </location>
</feature>
<dbReference type="AlphaFoldDB" id="A0A2P6NK28"/>
<dbReference type="Proteomes" id="UP000241769">
    <property type="component" value="Unassembled WGS sequence"/>
</dbReference>